<comment type="cofactor">
    <cofactor evidence="1 13">
        <name>Mg(2+)</name>
        <dbReference type="ChEBI" id="CHEBI:18420"/>
    </cofactor>
</comment>
<evidence type="ECO:0000256" key="1">
    <source>
        <dbReference type="ARBA" id="ARBA00001946"/>
    </source>
</evidence>
<gene>
    <name evidence="16" type="ORF">PTSG_09587</name>
</gene>
<organism evidence="17">
    <name type="scientific">Salpingoeca rosetta (strain ATCC 50818 / BSB-021)</name>
    <dbReference type="NCBI Taxonomy" id="946362"/>
    <lineage>
        <taxon>Eukaryota</taxon>
        <taxon>Choanoflagellata</taxon>
        <taxon>Craspedida</taxon>
        <taxon>Salpingoecidae</taxon>
        <taxon>Salpingoeca</taxon>
    </lineage>
</organism>
<evidence type="ECO:0000256" key="2">
    <source>
        <dbReference type="ARBA" id="ARBA00004496"/>
    </source>
</evidence>
<dbReference type="PANTHER" id="PTHR43340:SF1">
    <property type="entry name" value="HYPOXANTHINE PHOSPHORIBOSYLTRANSFERASE"/>
    <property type="match status" value="1"/>
</dbReference>
<dbReference type="Proteomes" id="UP000007799">
    <property type="component" value="Unassembled WGS sequence"/>
</dbReference>
<keyword evidence="7 13" id="KW-0328">Glycosyltransferase</keyword>
<evidence type="ECO:0000256" key="3">
    <source>
        <dbReference type="ARBA" id="ARBA00004669"/>
    </source>
</evidence>
<evidence type="ECO:0000313" key="17">
    <source>
        <dbReference type="Proteomes" id="UP000007799"/>
    </source>
</evidence>
<protein>
    <recommendedName>
        <fullName evidence="5 13">Hypoxanthine phosphoribosyltransferase</fullName>
        <ecNumber evidence="5 13">2.4.2.8</ecNumber>
    </recommendedName>
</protein>
<dbReference type="UniPathway" id="UPA00591">
    <property type="reaction ID" value="UER00648"/>
</dbReference>
<dbReference type="FunCoup" id="F2ULF5">
    <property type="interactions" value="472"/>
</dbReference>
<comment type="pathway">
    <text evidence="3 13">Purine metabolism; IMP biosynthesis via salvage pathway; IMP from hypoxanthine: step 1/1.</text>
</comment>
<dbReference type="GO" id="GO:0004422">
    <property type="term" value="F:hypoxanthine phosphoribosyltransferase activity"/>
    <property type="evidence" value="ECO:0007669"/>
    <property type="project" value="InterPro"/>
</dbReference>
<feature type="region of interest" description="Disordered" evidence="14">
    <location>
        <begin position="1"/>
        <end position="23"/>
    </location>
</feature>
<dbReference type="GeneID" id="16070569"/>
<keyword evidence="10 13" id="KW-0660">Purine salvage</keyword>
<dbReference type="GO" id="GO:0032264">
    <property type="term" value="P:IMP salvage"/>
    <property type="evidence" value="ECO:0007669"/>
    <property type="project" value="UniProtKB-UniPathway"/>
</dbReference>
<evidence type="ECO:0000256" key="13">
    <source>
        <dbReference type="RuleBase" id="RU364099"/>
    </source>
</evidence>
<keyword evidence="9 13" id="KW-0479">Metal-binding</keyword>
<evidence type="ECO:0000256" key="5">
    <source>
        <dbReference type="ARBA" id="ARBA00011895"/>
    </source>
</evidence>
<sequence length="235" mass="26373">MSDAKRTASGNDATNGANPAKRPFIRVPDESAAYSLDSFCIPAHYKNDLEEIVLPHGIVQDRIQRMARDIVEDHQHQPLVCLCVLKGGHQFFSDLFNEIKKLNVSAESSVPLRVDFIRCKSYENDESSGKVQVIGGDSLDSLKGENVLIVEDMIDTGRTMVKLVSTLNDYAPKSLRVASLFLKRTERSNGFKPEYVGFEVPDKFLVGYALDYNEYFRDLDHVAVLNDAAKAKYHQ</sequence>
<dbReference type="OrthoDB" id="9449045at2759"/>
<dbReference type="AlphaFoldDB" id="F2ULF5"/>
<dbReference type="RefSeq" id="XP_004990017.1">
    <property type="nucleotide sequence ID" value="XM_004989960.1"/>
</dbReference>
<dbReference type="GO" id="GO:0046100">
    <property type="term" value="P:hypoxanthine metabolic process"/>
    <property type="evidence" value="ECO:0007669"/>
    <property type="project" value="TreeGrafter"/>
</dbReference>
<dbReference type="EMBL" id="GL832980">
    <property type="protein sequence ID" value="EGD77954.1"/>
    <property type="molecule type" value="Genomic_DNA"/>
</dbReference>
<dbReference type="SUPFAM" id="SSF53271">
    <property type="entry name" value="PRTase-like"/>
    <property type="match status" value="1"/>
</dbReference>
<dbReference type="NCBIfam" id="TIGR01203">
    <property type="entry name" value="HGPRTase"/>
    <property type="match status" value="1"/>
</dbReference>
<dbReference type="GO" id="GO:0006166">
    <property type="term" value="P:purine ribonucleoside salvage"/>
    <property type="evidence" value="ECO:0007669"/>
    <property type="project" value="UniProtKB-KW"/>
</dbReference>
<evidence type="ECO:0000313" key="16">
    <source>
        <dbReference type="EMBL" id="EGD77954.1"/>
    </source>
</evidence>
<dbReference type="Gene3D" id="3.40.50.2020">
    <property type="match status" value="1"/>
</dbReference>
<dbReference type="KEGG" id="sre:PTSG_09587"/>
<proteinExistence type="inferred from homology"/>
<keyword evidence="17" id="KW-1185">Reference proteome</keyword>
<evidence type="ECO:0000256" key="14">
    <source>
        <dbReference type="SAM" id="MobiDB-lite"/>
    </source>
</evidence>
<evidence type="ECO:0000256" key="6">
    <source>
        <dbReference type="ARBA" id="ARBA00022490"/>
    </source>
</evidence>
<dbReference type="GO" id="GO:0000166">
    <property type="term" value="F:nucleotide binding"/>
    <property type="evidence" value="ECO:0007669"/>
    <property type="project" value="UniProtKB-KW"/>
</dbReference>
<dbReference type="Pfam" id="PF00156">
    <property type="entry name" value="Pribosyltran"/>
    <property type="match status" value="1"/>
</dbReference>
<dbReference type="EC" id="2.4.2.8" evidence="5 13"/>
<evidence type="ECO:0000259" key="15">
    <source>
        <dbReference type="Pfam" id="PF00156"/>
    </source>
</evidence>
<keyword evidence="11 13" id="KW-0547">Nucleotide-binding</keyword>
<evidence type="ECO:0000256" key="7">
    <source>
        <dbReference type="ARBA" id="ARBA00022676"/>
    </source>
</evidence>
<reference evidence="16" key="1">
    <citation type="submission" date="2009-08" db="EMBL/GenBank/DDBJ databases">
        <title>Annotation of Salpingoeca rosetta.</title>
        <authorList>
            <consortium name="The Broad Institute Genome Sequencing Platform"/>
            <person name="Russ C."/>
            <person name="Cuomo C."/>
            <person name="Burger G."/>
            <person name="Gray M.W."/>
            <person name="Holland P.W.H."/>
            <person name="King N."/>
            <person name="Lang F.B.F."/>
            <person name="Roger A.J."/>
            <person name="Ruiz-Trillo I."/>
            <person name="Young S.K."/>
            <person name="Zeng Q."/>
            <person name="Gargeya S."/>
            <person name="Alvarado L."/>
            <person name="Berlin A."/>
            <person name="Chapman S.B."/>
            <person name="Chen Z."/>
            <person name="Freedman E."/>
            <person name="Gellesch M."/>
            <person name="Goldberg J."/>
            <person name="Griggs A."/>
            <person name="Gujja S."/>
            <person name="Heilman E."/>
            <person name="Heiman D."/>
            <person name="Howarth C."/>
            <person name="Mehta T."/>
            <person name="Neiman D."/>
            <person name="Pearson M."/>
            <person name="Roberts A."/>
            <person name="Saif S."/>
            <person name="Shea T."/>
            <person name="Shenoy N."/>
            <person name="Sisk P."/>
            <person name="Stolte C."/>
            <person name="Sykes S."/>
            <person name="White J."/>
            <person name="Yandava C."/>
            <person name="Haas B."/>
            <person name="Nusbaum C."/>
            <person name="Birren B."/>
        </authorList>
    </citation>
    <scope>NUCLEOTIDE SEQUENCE [LARGE SCALE GENOMIC DNA]</scope>
    <source>
        <strain evidence="16">ATCC 50818</strain>
    </source>
</reference>
<dbReference type="OMA" id="MQWRVAP"/>
<dbReference type="GO" id="GO:0032263">
    <property type="term" value="P:GMP salvage"/>
    <property type="evidence" value="ECO:0007669"/>
    <property type="project" value="TreeGrafter"/>
</dbReference>
<dbReference type="GO" id="GO:0006178">
    <property type="term" value="P:guanine salvage"/>
    <property type="evidence" value="ECO:0007669"/>
    <property type="project" value="TreeGrafter"/>
</dbReference>
<accession>F2ULF5</accession>
<name>F2ULF5_SALR5</name>
<evidence type="ECO:0000256" key="9">
    <source>
        <dbReference type="ARBA" id="ARBA00022723"/>
    </source>
</evidence>
<feature type="compositionally biased region" description="Polar residues" evidence="14">
    <location>
        <begin position="8"/>
        <end position="17"/>
    </location>
</feature>
<dbReference type="InterPro" id="IPR050408">
    <property type="entry name" value="HGPRT"/>
</dbReference>
<keyword evidence="6 13" id="KW-0963">Cytoplasm</keyword>
<dbReference type="FunFam" id="3.40.50.2020:FF:000053">
    <property type="entry name" value="Hypoxanthine phosphoribosyltransferase"/>
    <property type="match status" value="1"/>
</dbReference>
<evidence type="ECO:0000256" key="10">
    <source>
        <dbReference type="ARBA" id="ARBA00022726"/>
    </source>
</evidence>
<dbReference type="InterPro" id="IPR005904">
    <property type="entry name" value="Hxn_phspho_trans"/>
</dbReference>
<dbReference type="STRING" id="946362.F2ULF5"/>
<dbReference type="CDD" id="cd06223">
    <property type="entry name" value="PRTases_typeI"/>
    <property type="match status" value="1"/>
</dbReference>
<feature type="domain" description="Phosphoribosyltransferase" evidence="15">
    <location>
        <begin position="56"/>
        <end position="212"/>
    </location>
</feature>
<dbReference type="eggNOG" id="KOG3367">
    <property type="taxonomic scope" value="Eukaryota"/>
</dbReference>
<evidence type="ECO:0000256" key="8">
    <source>
        <dbReference type="ARBA" id="ARBA00022679"/>
    </source>
</evidence>
<keyword evidence="12 13" id="KW-0460">Magnesium</keyword>
<comment type="subcellular location">
    <subcellularLocation>
        <location evidence="2 13">Cytoplasm</location>
    </subcellularLocation>
</comment>
<dbReference type="InterPro" id="IPR000836">
    <property type="entry name" value="PRTase_dom"/>
</dbReference>
<comment type="similarity">
    <text evidence="4 13">Belongs to the purine/pyrimidine phosphoribosyltransferase family.</text>
</comment>
<dbReference type="PANTHER" id="PTHR43340">
    <property type="entry name" value="HYPOXANTHINE-GUANINE PHOSPHORIBOSYLTRANSFERASE"/>
    <property type="match status" value="1"/>
</dbReference>
<comment type="catalytic activity">
    <reaction evidence="13">
        <text>IMP + diphosphate = hypoxanthine + 5-phospho-alpha-D-ribose 1-diphosphate</text>
        <dbReference type="Rhea" id="RHEA:17973"/>
        <dbReference type="ChEBI" id="CHEBI:17368"/>
        <dbReference type="ChEBI" id="CHEBI:33019"/>
        <dbReference type="ChEBI" id="CHEBI:58017"/>
        <dbReference type="ChEBI" id="CHEBI:58053"/>
        <dbReference type="EC" id="2.4.2.8"/>
    </reaction>
</comment>
<evidence type="ECO:0000256" key="12">
    <source>
        <dbReference type="ARBA" id="ARBA00022842"/>
    </source>
</evidence>
<dbReference type="GO" id="GO:0000287">
    <property type="term" value="F:magnesium ion binding"/>
    <property type="evidence" value="ECO:0007669"/>
    <property type="project" value="TreeGrafter"/>
</dbReference>
<dbReference type="GO" id="GO:0005829">
    <property type="term" value="C:cytosol"/>
    <property type="evidence" value="ECO:0007669"/>
    <property type="project" value="TreeGrafter"/>
</dbReference>
<evidence type="ECO:0000256" key="11">
    <source>
        <dbReference type="ARBA" id="ARBA00022741"/>
    </source>
</evidence>
<evidence type="ECO:0000256" key="4">
    <source>
        <dbReference type="ARBA" id="ARBA00008391"/>
    </source>
</evidence>
<dbReference type="InterPro" id="IPR029057">
    <property type="entry name" value="PRTase-like"/>
</dbReference>
<keyword evidence="8 13" id="KW-0808">Transferase</keyword>
<dbReference type="InParanoid" id="F2ULF5"/>